<keyword evidence="3 5" id="KW-0378">Hydrolase</keyword>
<feature type="site" description="Important for substrate specificity" evidence="5">
    <location>
        <position position="20"/>
    </location>
</feature>
<name>A0ABX1VCU7_9PLAN</name>
<comment type="function">
    <text evidence="5">Nucleoside triphosphate pyrophosphatase that hydrolyzes 7-methyl-GTP (m(7)GTP). May have a dual role in cell division arrest and in preventing the incorporation of modified nucleotides into cellular nucleic acids.</text>
</comment>
<protein>
    <recommendedName>
        <fullName evidence="5">7-methyl-GTP pyrophosphatase</fullName>
        <shortName evidence="5">m(7)GTP pyrophosphatase</shortName>
        <ecNumber evidence="5">3.6.1.-</ecNumber>
    </recommendedName>
</protein>
<evidence type="ECO:0000313" key="7">
    <source>
        <dbReference type="Proteomes" id="UP000609651"/>
    </source>
</evidence>
<dbReference type="CDD" id="cd00555">
    <property type="entry name" value="Maf"/>
    <property type="match status" value="1"/>
</dbReference>
<comment type="catalytic activity">
    <reaction evidence="5">
        <text>N(7)-methyl-GTP + H2O = N(7)-methyl-GMP + diphosphate + H(+)</text>
        <dbReference type="Rhea" id="RHEA:58744"/>
        <dbReference type="ChEBI" id="CHEBI:15377"/>
        <dbReference type="ChEBI" id="CHEBI:15378"/>
        <dbReference type="ChEBI" id="CHEBI:33019"/>
        <dbReference type="ChEBI" id="CHEBI:58285"/>
        <dbReference type="ChEBI" id="CHEBI:87133"/>
    </reaction>
</comment>
<feature type="site" description="Important for substrate specificity" evidence="5">
    <location>
        <position position="163"/>
    </location>
</feature>
<dbReference type="RefSeq" id="WP_171186083.1">
    <property type="nucleotide sequence ID" value="NZ_WTPX01000048.1"/>
</dbReference>
<dbReference type="InterPro" id="IPR003697">
    <property type="entry name" value="Maf-like"/>
</dbReference>
<keyword evidence="2 5" id="KW-0963">Cytoplasm</keyword>
<comment type="caution">
    <text evidence="6">The sequence shown here is derived from an EMBL/GenBank/DDBJ whole genome shotgun (WGS) entry which is preliminary data.</text>
</comment>
<dbReference type="PANTHER" id="PTHR43213:SF10">
    <property type="entry name" value="7-METHYL-GTP PYROPHOSPHATASE"/>
    <property type="match status" value="1"/>
</dbReference>
<evidence type="ECO:0000256" key="4">
    <source>
        <dbReference type="ARBA" id="ARBA00023080"/>
    </source>
</evidence>
<reference evidence="6 7" key="1">
    <citation type="journal article" date="2020" name="Syst. Appl. Microbiol.">
        <title>Alienimonas chondri sp. nov., a novel planctomycete isolated from the biofilm of the red alga Chondrus crispus.</title>
        <authorList>
            <person name="Vitorino I."/>
            <person name="Albuquerque L."/>
            <person name="Wiegand S."/>
            <person name="Kallscheuer N."/>
            <person name="da Costa M.S."/>
            <person name="Lobo-da-Cunha A."/>
            <person name="Jogler C."/>
            <person name="Lage O.M."/>
        </authorList>
    </citation>
    <scope>NUCLEOTIDE SEQUENCE [LARGE SCALE GENOMIC DNA]</scope>
    <source>
        <strain evidence="6 7">LzC2</strain>
    </source>
</reference>
<comment type="subcellular location">
    <subcellularLocation>
        <location evidence="1 5">Cytoplasm</location>
    </subcellularLocation>
</comment>
<comment type="similarity">
    <text evidence="5">Belongs to the Maf family. YceF subfamily.</text>
</comment>
<dbReference type="NCBIfam" id="TIGR00172">
    <property type="entry name" value="maf"/>
    <property type="match status" value="1"/>
</dbReference>
<dbReference type="Gene3D" id="3.90.950.10">
    <property type="match status" value="1"/>
</dbReference>
<evidence type="ECO:0000256" key="2">
    <source>
        <dbReference type="ARBA" id="ARBA00022490"/>
    </source>
</evidence>
<gene>
    <name evidence="6" type="primary">yceF</name>
    <name evidence="6" type="ORF">LzC2_18290</name>
</gene>
<proteinExistence type="inferred from homology"/>
<dbReference type="SUPFAM" id="SSF52972">
    <property type="entry name" value="ITPase-like"/>
    <property type="match status" value="1"/>
</dbReference>
<dbReference type="PIRSF" id="PIRSF006305">
    <property type="entry name" value="Maf"/>
    <property type="match status" value="1"/>
</dbReference>
<evidence type="ECO:0000256" key="5">
    <source>
        <dbReference type="HAMAP-Rule" id="MF_00528"/>
    </source>
</evidence>
<evidence type="ECO:0000256" key="1">
    <source>
        <dbReference type="ARBA" id="ARBA00004496"/>
    </source>
</evidence>
<evidence type="ECO:0000313" key="6">
    <source>
        <dbReference type="EMBL" id="NNJ25755.1"/>
    </source>
</evidence>
<dbReference type="Proteomes" id="UP000609651">
    <property type="component" value="Unassembled WGS sequence"/>
</dbReference>
<keyword evidence="7" id="KW-1185">Reference proteome</keyword>
<dbReference type="InterPro" id="IPR029001">
    <property type="entry name" value="ITPase-like_fam"/>
</dbReference>
<feature type="site" description="Important for substrate specificity" evidence="5">
    <location>
        <position position="80"/>
    </location>
</feature>
<comment type="caution">
    <text evidence="5">Lacks conserved residue(s) required for the propagation of feature annotation.</text>
</comment>
<feature type="active site" description="Proton acceptor" evidence="5">
    <location>
        <position position="79"/>
    </location>
</feature>
<dbReference type="PANTHER" id="PTHR43213">
    <property type="entry name" value="BIFUNCTIONAL DTTP/UTP PYROPHOSPHATASE/METHYLTRANSFERASE PROTEIN-RELATED"/>
    <property type="match status" value="1"/>
</dbReference>
<dbReference type="EMBL" id="WTPX01000048">
    <property type="protein sequence ID" value="NNJ25755.1"/>
    <property type="molecule type" value="Genomic_DNA"/>
</dbReference>
<dbReference type="EC" id="3.6.1.-" evidence="5"/>
<comment type="cofactor">
    <cofactor evidence="5">
        <name>a divalent metal cation</name>
        <dbReference type="ChEBI" id="CHEBI:60240"/>
    </cofactor>
</comment>
<organism evidence="6 7">
    <name type="scientific">Alienimonas chondri</name>
    <dbReference type="NCBI Taxonomy" id="2681879"/>
    <lineage>
        <taxon>Bacteria</taxon>
        <taxon>Pseudomonadati</taxon>
        <taxon>Planctomycetota</taxon>
        <taxon>Planctomycetia</taxon>
        <taxon>Planctomycetales</taxon>
        <taxon>Planctomycetaceae</taxon>
        <taxon>Alienimonas</taxon>
    </lineage>
</organism>
<sequence>MSEPGAPAPPPLILASTSPYRAMLLDRLGVPYTQQSPGVDEEAVTAKMTDPAALAERLAVMKAEAVAHRSPDAVCLGSDQVAVVGGEIVSKPGTPERALAQLIAARDGGLSLYCGVALAGPGERRRATVVRSDLVLHPLSDERLRAYVAKVHPVDCAGSFKLEEPGGLALFDRIEAADWTAVIGLPLLTVAAWLRDAGHTLP</sequence>
<dbReference type="HAMAP" id="MF_00528">
    <property type="entry name" value="Maf"/>
    <property type="match status" value="1"/>
</dbReference>
<accession>A0ABX1VCU7</accession>
<dbReference type="Pfam" id="PF02545">
    <property type="entry name" value="Maf"/>
    <property type="match status" value="1"/>
</dbReference>
<keyword evidence="4 5" id="KW-0546">Nucleotide metabolism</keyword>
<evidence type="ECO:0000256" key="3">
    <source>
        <dbReference type="ARBA" id="ARBA00022801"/>
    </source>
</evidence>